<dbReference type="EMBL" id="FMUS01000001">
    <property type="protein sequence ID" value="SCX76595.1"/>
    <property type="molecule type" value="Genomic_DNA"/>
</dbReference>
<feature type="transmembrane region" description="Helical" evidence="1">
    <location>
        <begin position="187"/>
        <end position="213"/>
    </location>
</feature>
<evidence type="ECO:0000313" key="2">
    <source>
        <dbReference type="EMBL" id="SCX76595.1"/>
    </source>
</evidence>
<sequence>MEKTVKGVKRTSKDQALLLIKGIILGIGIIIPGMSGGTILVIFGIYERLIKDILELHFKPYLTMGFGVVIGVFMGGTILSYLFQVYRDPTYTFILGCLLMSIPFVLKRSNGNSVVNLLLLIFGGVVSLSLVSMPPLMEGGSLSIGNTFLAGFISSSTMMIPGISGSAVLIVLGIYEEMLLLIKEIQIANLLIFVIGAFFGVFILAKVLNTLFSKYQSQILYFFSGLILGSSRLLFPSEIGVLTIITFILGGAIVFKWGNFKYK</sequence>
<keyword evidence="1" id="KW-1133">Transmembrane helix</keyword>
<dbReference type="InterPro" id="IPR007163">
    <property type="entry name" value="VCA0040-like"/>
</dbReference>
<dbReference type="Proteomes" id="UP000198636">
    <property type="component" value="Unassembled WGS sequence"/>
</dbReference>
<feature type="transmembrane region" description="Helical" evidence="1">
    <location>
        <begin position="58"/>
        <end position="83"/>
    </location>
</feature>
<gene>
    <name evidence="2" type="ORF">SAMN03080606_00105</name>
</gene>
<dbReference type="STRING" id="1120976.SAMN03080606_00105"/>
<reference evidence="2 3" key="1">
    <citation type="submission" date="2016-10" db="EMBL/GenBank/DDBJ databases">
        <authorList>
            <person name="de Groot N.N."/>
        </authorList>
    </citation>
    <scope>NUCLEOTIDE SEQUENCE [LARGE SCALE GENOMIC DNA]</scope>
    <source>
        <strain evidence="2 3">DSM 18978</strain>
    </source>
</reference>
<feature type="transmembrane region" description="Helical" evidence="1">
    <location>
        <begin position="148"/>
        <end position="175"/>
    </location>
</feature>
<protein>
    <submittedName>
        <fullName evidence="2">Putative membrane protein</fullName>
    </submittedName>
</protein>
<feature type="transmembrane region" description="Helical" evidence="1">
    <location>
        <begin position="20"/>
        <end position="46"/>
    </location>
</feature>
<evidence type="ECO:0000256" key="1">
    <source>
        <dbReference type="SAM" id="Phobius"/>
    </source>
</evidence>
<dbReference type="PANTHER" id="PTHR37308:SF1">
    <property type="entry name" value="POLYPRENYL-PHOSPHATE TRANSPORTER"/>
    <property type="match status" value="1"/>
</dbReference>
<evidence type="ECO:0000313" key="3">
    <source>
        <dbReference type="Proteomes" id="UP000198636"/>
    </source>
</evidence>
<dbReference type="RefSeq" id="WP_091538716.1">
    <property type="nucleotide sequence ID" value="NZ_FMUS01000001.1"/>
</dbReference>
<proteinExistence type="predicted"/>
<dbReference type="AlphaFoldDB" id="A0A1G5AFF1"/>
<keyword evidence="1" id="KW-0812">Transmembrane</keyword>
<organism evidence="2 3">
    <name type="scientific">Alkaliphilus peptidifermentans DSM 18978</name>
    <dbReference type="NCBI Taxonomy" id="1120976"/>
    <lineage>
        <taxon>Bacteria</taxon>
        <taxon>Bacillati</taxon>
        <taxon>Bacillota</taxon>
        <taxon>Clostridia</taxon>
        <taxon>Peptostreptococcales</taxon>
        <taxon>Natronincolaceae</taxon>
        <taxon>Alkaliphilus</taxon>
    </lineage>
</organism>
<name>A0A1G5AFF1_9FIRM</name>
<keyword evidence="1" id="KW-0472">Membrane</keyword>
<dbReference type="Pfam" id="PF04018">
    <property type="entry name" value="VCA0040-like"/>
    <property type="match status" value="1"/>
</dbReference>
<dbReference type="PANTHER" id="PTHR37308">
    <property type="entry name" value="INTEGRAL MEMBRANE PROTEIN"/>
    <property type="match status" value="1"/>
</dbReference>
<feature type="transmembrane region" description="Helical" evidence="1">
    <location>
        <begin position="113"/>
        <end position="136"/>
    </location>
</feature>
<accession>A0A1G5AFF1</accession>
<keyword evidence="3" id="KW-1185">Reference proteome</keyword>
<dbReference type="OrthoDB" id="9793746at2"/>
<feature type="transmembrane region" description="Helical" evidence="1">
    <location>
        <begin position="233"/>
        <end position="255"/>
    </location>
</feature>